<dbReference type="EMBL" id="MN739679">
    <property type="protein sequence ID" value="QHT20625.1"/>
    <property type="molecule type" value="Genomic_DNA"/>
</dbReference>
<sequence>MEPGFGQNLEGFLIKGNLSLAPAEIPILQGDGSLEGSGTLYFDVIKEYNNNYGVTLQDVTFQNERIYIPYTAPSINLTSASIVLEGGISINHTQNSTSVTSGGGLTVVGGASIGKKLNVGGVLDVNGNHIANVAWPNLGTDGVNKDYVDSVADKVSGNFTIGQVIIADSNGDAIRGYDFFTLSEAQLTLDKPFVITNSTDALNVSSGSLVVIGGASFGKDVNIGGVLDLDGNVIENVGYPVNGTDVATKQYVDDQGVNGNFTRGQILVADTGGNAIRGYDSFTFSVNGTSSSVDISGNTSLIIYNTSDAYGLSSGSLISYGGASFNKSVYIGGQLDVNLNRITSVDTPIDALDAVNKAYVDALVSSGIGGGGDGCCDLTGTSGNTLLEKTYILNNNITIPEDITTFTFTTDTKAFVSYVYVEFNDVSDRACALYTIRGMNNEGEWVITNTYIGEKTNVDFYIRYDGSQAIIQYTNLNTVGITTIKFRTPTNVTNGVSSGQSNILLSNNILTYTDVPGLTFVNSQVDSAQVIISVSNSLDNTHSVYFLNCVLKNNVWTMNSYYIGSDTNVYFKIITQSSIGYIQYINENVTGAYVARIQKVRILKTQDSLLLLANTNVPTNINTVDFNFANTKKSFFMTVYVEVPGENKYALYELEGYVCDDIWKINSRFVGDRTGIIFYIATSGDIGYIGYTNSNGVDANIKFFSDVPISFTPIPVGRGGTGNTSLLPYAVLRGNGTEPIVATEDFIYKDYQLILGNLSSIILNNTQPALNLTSGTFVTYGGISIGKNLIVGDTLVVKGVDVTPSIGDISAERTFYANNNQIIPVDITGFDFSNVNIKSFSGVICVTITTLTDEYDALFDLKGLKKKNEWLFIASCYIGDNIGIKFSMTSVGQVQYTSINISEWISTVMKFRAMTTSV</sequence>
<evidence type="ECO:0008006" key="2">
    <source>
        <dbReference type="Google" id="ProtNLM"/>
    </source>
</evidence>
<protein>
    <recommendedName>
        <fullName evidence="2">Tail protein</fullName>
    </recommendedName>
</protein>
<proteinExistence type="predicted"/>
<evidence type="ECO:0000313" key="1">
    <source>
        <dbReference type="EMBL" id="QHT20625.1"/>
    </source>
</evidence>
<organism evidence="1">
    <name type="scientific">viral metagenome</name>
    <dbReference type="NCBI Taxonomy" id="1070528"/>
    <lineage>
        <taxon>unclassified sequences</taxon>
        <taxon>metagenomes</taxon>
        <taxon>organismal metagenomes</taxon>
    </lineage>
</organism>
<dbReference type="AlphaFoldDB" id="A0A6C0DZN4"/>
<accession>A0A6C0DZN4</accession>
<name>A0A6C0DZN4_9ZZZZ</name>
<reference evidence="1" key="1">
    <citation type="journal article" date="2020" name="Nature">
        <title>Giant virus diversity and host interactions through global metagenomics.</title>
        <authorList>
            <person name="Schulz F."/>
            <person name="Roux S."/>
            <person name="Paez-Espino D."/>
            <person name="Jungbluth S."/>
            <person name="Walsh D.A."/>
            <person name="Denef V.J."/>
            <person name="McMahon K.D."/>
            <person name="Konstantinidis K.T."/>
            <person name="Eloe-Fadrosh E.A."/>
            <person name="Kyrpides N.C."/>
            <person name="Woyke T."/>
        </authorList>
    </citation>
    <scope>NUCLEOTIDE SEQUENCE</scope>
    <source>
        <strain evidence="1">GVMAG-M-3300023174-68</strain>
    </source>
</reference>